<evidence type="ECO:0000256" key="2">
    <source>
        <dbReference type="ARBA" id="ARBA00023015"/>
    </source>
</evidence>
<dbReference type="InterPro" id="IPR005119">
    <property type="entry name" value="LysR_subst-bd"/>
</dbReference>
<dbReference type="Pfam" id="PF03466">
    <property type="entry name" value="LysR_substrate"/>
    <property type="match status" value="1"/>
</dbReference>
<dbReference type="GO" id="GO:0000976">
    <property type="term" value="F:transcription cis-regulatory region binding"/>
    <property type="evidence" value="ECO:0007669"/>
    <property type="project" value="TreeGrafter"/>
</dbReference>
<organism evidence="6 7">
    <name type="scientific">Moritella viscosa</name>
    <dbReference type="NCBI Taxonomy" id="80854"/>
    <lineage>
        <taxon>Bacteria</taxon>
        <taxon>Pseudomonadati</taxon>
        <taxon>Pseudomonadota</taxon>
        <taxon>Gammaproteobacteria</taxon>
        <taxon>Alteromonadales</taxon>
        <taxon>Moritellaceae</taxon>
        <taxon>Moritella</taxon>
    </lineage>
</organism>
<keyword evidence="3" id="KW-0238">DNA-binding</keyword>
<dbReference type="PANTHER" id="PTHR30126:SF99">
    <property type="entry name" value="TRANSCRIPTIONAL REGULATOR LYSR FAMILY"/>
    <property type="match status" value="1"/>
</dbReference>
<comment type="similarity">
    <text evidence="1">Belongs to the LysR transcriptional regulatory family.</text>
</comment>
<gene>
    <name evidence="6" type="ORF">NVI5450_2225</name>
</gene>
<feature type="domain" description="HTH lysR-type" evidence="5">
    <location>
        <begin position="5"/>
        <end position="62"/>
    </location>
</feature>
<protein>
    <submittedName>
        <fullName evidence="6">Transcriptional regulator, LysR family protein</fullName>
    </submittedName>
</protein>
<evidence type="ECO:0000313" key="6">
    <source>
        <dbReference type="EMBL" id="SGY99688.1"/>
    </source>
</evidence>
<dbReference type="OrthoDB" id="5289754at2"/>
<dbReference type="Pfam" id="PF00126">
    <property type="entry name" value="HTH_1"/>
    <property type="match status" value="1"/>
</dbReference>
<dbReference type="InterPro" id="IPR000847">
    <property type="entry name" value="LysR_HTH_N"/>
</dbReference>
<reference evidence="6 7" key="1">
    <citation type="submission" date="2016-11" db="EMBL/GenBank/DDBJ databases">
        <authorList>
            <person name="Jaros S."/>
            <person name="Januszkiewicz K."/>
            <person name="Wedrychowicz H."/>
        </authorList>
    </citation>
    <scope>NUCLEOTIDE SEQUENCE [LARGE SCALE GENOMIC DNA]</scope>
    <source>
        <strain evidence="6">NVI 5450</strain>
    </source>
</reference>
<evidence type="ECO:0000256" key="1">
    <source>
        <dbReference type="ARBA" id="ARBA00009437"/>
    </source>
</evidence>
<dbReference type="RefSeq" id="WP_075518232.1">
    <property type="nucleotide sequence ID" value="NZ_FPLD01000060.1"/>
</dbReference>
<evidence type="ECO:0000256" key="3">
    <source>
        <dbReference type="ARBA" id="ARBA00023125"/>
    </source>
</evidence>
<dbReference type="Gene3D" id="1.10.10.10">
    <property type="entry name" value="Winged helix-like DNA-binding domain superfamily/Winged helix DNA-binding domain"/>
    <property type="match status" value="1"/>
</dbReference>
<dbReference type="PANTHER" id="PTHR30126">
    <property type="entry name" value="HTH-TYPE TRANSCRIPTIONAL REGULATOR"/>
    <property type="match status" value="1"/>
</dbReference>
<dbReference type="EMBL" id="FPLD01000060">
    <property type="protein sequence ID" value="SGY99688.1"/>
    <property type="molecule type" value="Genomic_DNA"/>
</dbReference>
<dbReference type="Gene3D" id="3.40.190.10">
    <property type="entry name" value="Periplasmic binding protein-like II"/>
    <property type="match status" value="2"/>
</dbReference>
<dbReference type="InterPro" id="IPR036390">
    <property type="entry name" value="WH_DNA-bd_sf"/>
</dbReference>
<evidence type="ECO:0000256" key="4">
    <source>
        <dbReference type="ARBA" id="ARBA00023163"/>
    </source>
</evidence>
<name>A0A1K9ZSV8_9GAMM</name>
<keyword evidence="4" id="KW-0804">Transcription</keyword>
<evidence type="ECO:0000313" key="7">
    <source>
        <dbReference type="Proteomes" id="UP000183794"/>
    </source>
</evidence>
<accession>A0A1K9ZSV8</accession>
<sequence length="339" mass="38125">MKVSINPVWLHSFLQLVKTKSFTETAQNLCMTQPGVSQHIKKLESFFDGEVIDRNARSFSITPLGEELYRYGQLRCKSESEFIDRLRNRNRKVKQIKLFVDHALYPALFARHLAIYSDENRKKLKITSGYVESVISAMAKGDCDAGFLLSSERPEAAEAIYIGDVEFGVICKKGHFPSSVVTLDSLSQLGIVSYPDMEQESLLEDLVTSKSSASAIPTHCHAETICAALQAVSLGTGFTLMPRFYFDAHHERHRLHFFPLAKHKQLYYLKKNVDLDDDIKVEDMLKPLILKSDSRDTSVPSLDVMSNLNFSEYDSIEKAASQSSCYIYAPTSTSLGVSI</sequence>
<dbReference type="SUPFAM" id="SSF53850">
    <property type="entry name" value="Periplasmic binding protein-like II"/>
    <property type="match status" value="1"/>
</dbReference>
<dbReference type="SUPFAM" id="SSF46785">
    <property type="entry name" value="Winged helix' DNA-binding domain"/>
    <property type="match status" value="1"/>
</dbReference>
<dbReference type="InterPro" id="IPR036388">
    <property type="entry name" value="WH-like_DNA-bd_sf"/>
</dbReference>
<evidence type="ECO:0000259" key="5">
    <source>
        <dbReference type="PROSITE" id="PS50931"/>
    </source>
</evidence>
<dbReference type="Proteomes" id="UP000183794">
    <property type="component" value="Unassembled WGS sequence"/>
</dbReference>
<dbReference type="PROSITE" id="PS50931">
    <property type="entry name" value="HTH_LYSR"/>
    <property type="match status" value="1"/>
</dbReference>
<keyword evidence="2" id="KW-0805">Transcription regulation</keyword>
<proteinExistence type="inferred from homology"/>
<dbReference type="AlphaFoldDB" id="A0A1K9ZSV8"/>
<dbReference type="GO" id="GO:0003700">
    <property type="term" value="F:DNA-binding transcription factor activity"/>
    <property type="evidence" value="ECO:0007669"/>
    <property type="project" value="InterPro"/>
</dbReference>